<gene>
    <name evidence="2" type="ORF">JK363_10625</name>
</gene>
<keyword evidence="3" id="KW-1185">Reference proteome</keyword>
<evidence type="ECO:0000313" key="2">
    <source>
        <dbReference type="EMBL" id="MBL1097119.1"/>
    </source>
</evidence>
<organism evidence="2 3">
    <name type="scientific">Streptomyces coffeae</name>
    <dbReference type="NCBI Taxonomy" id="621382"/>
    <lineage>
        <taxon>Bacteria</taxon>
        <taxon>Bacillati</taxon>
        <taxon>Actinomycetota</taxon>
        <taxon>Actinomycetes</taxon>
        <taxon>Kitasatosporales</taxon>
        <taxon>Streptomycetaceae</taxon>
        <taxon>Streptomyces</taxon>
    </lineage>
</organism>
<protein>
    <recommendedName>
        <fullName evidence="4">Tat pathway signal sequence domain protein</fullName>
    </recommendedName>
</protein>
<evidence type="ECO:0000256" key="1">
    <source>
        <dbReference type="SAM" id="MobiDB-lite"/>
    </source>
</evidence>
<name>A0ABS1NAX2_9ACTN</name>
<dbReference type="Proteomes" id="UP000634229">
    <property type="component" value="Unassembled WGS sequence"/>
</dbReference>
<proteinExistence type="predicted"/>
<accession>A0ABS1NAX2</accession>
<comment type="caution">
    <text evidence="2">The sequence shown here is derived from an EMBL/GenBank/DDBJ whole genome shotgun (WGS) entry which is preliminary data.</text>
</comment>
<evidence type="ECO:0008006" key="4">
    <source>
        <dbReference type="Google" id="ProtNLM"/>
    </source>
</evidence>
<feature type="region of interest" description="Disordered" evidence="1">
    <location>
        <begin position="1"/>
        <end position="48"/>
    </location>
</feature>
<dbReference type="RefSeq" id="WP_201874198.1">
    <property type="nucleotide sequence ID" value="NZ_JAERRF010000005.1"/>
</dbReference>
<dbReference type="EMBL" id="JAERRF010000005">
    <property type="protein sequence ID" value="MBL1097119.1"/>
    <property type="molecule type" value="Genomic_DNA"/>
</dbReference>
<sequence length="228" mass="23915">MSGIGPVEPAAPGSDPHPLAPVTEASAEGPAPETLTGRAGDPDSPGVYGRWAALPRRTRRIALALTGVVAAITVGCYLLLNQPAPSAPPPPPWPAQAVEVSYAGTTGLRGAADEGVFAFRIRVSAIRNTAVTVDNITQPYPALTLTTSPRTPITVRSGASRQLIVRISVRRCSGIPLGVELPPLDITLRNTRAIQDQTFLFGDAYANDLSTALRAHCSAHRSRVPHTP</sequence>
<reference evidence="2 3" key="1">
    <citation type="submission" date="2021-01" db="EMBL/GenBank/DDBJ databases">
        <title>WGS of actinomycetes isolated from Thailand.</title>
        <authorList>
            <person name="Thawai C."/>
        </authorList>
    </citation>
    <scope>NUCLEOTIDE SEQUENCE [LARGE SCALE GENOMIC DNA]</scope>
    <source>
        <strain evidence="2 3">CA1R205</strain>
    </source>
</reference>
<evidence type="ECO:0000313" key="3">
    <source>
        <dbReference type="Proteomes" id="UP000634229"/>
    </source>
</evidence>